<evidence type="ECO:0000313" key="1">
    <source>
        <dbReference type="EMBL" id="SFD37076.1"/>
    </source>
</evidence>
<keyword evidence="2" id="KW-1185">Reference proteome</keyword>
<proteinExistence type="predicted"/>
<evidence type="ECO:0000313" key="2">
    <source>
        <dbReference type="Proteomes" id="UP000198862"/>
    </source>
</evidence>
<protein>
    <submittedName>
        <fullName evidence="1">Uncharacterized protein</fullName>
    </submittedName>
</protein>
<sequence length="84" mass="9941">MLKVKGRIVNSVIKEDILYLHIKALSDNSLWSFSLHNNEFKKEKVLPKDIHVIWDLNVKHDILLMETMSIEKDIIQLEKENKTK</sequence>
<dbReference type="Proteomes" id="UP000198862">
    <property type="component" value="Unassembled WGS sequence"/>
</dbReference>
<dbReference type="RefSeq" id="WP_091989633.1">
    <property type="nucleotide sequence ID" value="NZ_FOLO01000052.1"/>
</dbReference>
<dbReference type="EMBL" id="FOLO01000052">
    <property type="protein sequence ID" value="SFD37076.1"/>
    <property type="molecule type" value="Genomic_DNA"/>
</dbReference>
<dbReference type="AlphaFoldDB" id="A0A1I1RRV9"/>
<gene>
    <name evidence="1" type="ORF">SAMN02745724_04322</name>
</gene>
<name>A0A1I1RRV9_9GAMM</name>
<accession>A0A1I1RRV9</accession>
<reference evidence="1 2" key="1">
    <citation type="submission" date="2016-10" db="EMBL/GenBank/DDBJ databases">
        <authorList>
            <person name="de Groot N.N."/>
        </authorList>
    </citation>
    <scope>NUCLEOTIDE SEQUENCE [LARGE SCALE GENOMIC DNA]</scope>
    <source>
        <strain evidence="1 2">DSM 6059</strain>
    </source>
</reference>
<organism evidence="1 2">
    <name type="scientific">Pseudoalteromonas denitrificans DSM 6059</name>
    <dbReference type="NCBI Taxonomy" id="1123010"/>
    <lineage>
        <taxon>Bacteria</taxon>
        <taxon>Pseudomonadati</taxon>
        <taxon>Pseudomonadota</taxon>
        <taxon>Gammaproteobacteria</taxon>
        <taxon>Alteromonadales</taxon>
        <taxon>Pseudoalteromonadaceae</taxon>
        <taxon>Pseudoalteromonas</taxon>
    </lineage>
</organism>